<evidence type="ECO:0000259" key="1">
    <source>
        <dbReference type="Pfam" id="PF19502"/>
    </source>
</evidence>
<dbReference type="EMBL" id="CP015600">
    <property type="protein sequence ID" value="ANF88145.1"/>
    <property type="molecule type" value="Genomic_DNA"/>
</dbReference>
<proteinExistence type="predicted"/>
<sequence length="212" mass="23790">MGFPDVVSPRLNTNTPLGQALISMFKSIEVELMVEGAKPGAVKVIVFGGCAVHLYTHHRVSTDVDAEIYCANARDTLRLRTLLAEFPETFFDEQSGRVMELNYDLQYNTAFGPLHEDYWERSIPLEAFPDKSSLHLHIAAPIDIAISKLGRATDQDISDIMALLRAGFIVTTEFRRLALQAIDMYVGNKESPRSILTNILHDYLETEVDEAF</sequence>
<dbReference type="Pfam" id="PF19502">
    <property type="entry name" value="DUF6036"/>
    <property type="match status" value="1"/>
</dbReference>
<accession>A0A172Z6N0</accession>
<dbReference type="Proteomes" id="UP000077829">
    <property type="component" value="Chromosome"/>
</dbReference>
<name>A0A172Z6N0_9PSED</name>
<dbReference type="KEGG" id="panr:A7J50_4800"/>
<reference evidence="2 3" key="1">
    <citation type="submission" date="2016-05" db="EMBL/GenBank/DDBJ databases">
        <title>Complete genome sequence of Pseudomonas antarctica PAMC 27494.</title>
        <authorList>
            <person name="Lee J."/>
        </authorList>
    </citation>
    <scope>NUCLEOTIDE SEQUENCE [LARGE SCALE GENOMIC DNA]</scope>
    <source>
        <strain evidence="2 3">PAMC 27494</strain>
    </source>
</reference>
<dbReference type="STRING" id="219572.A7J50_4800"/>
<dbReference type="RefSeq" id="WP_064454018.1">
    <property type="nucleotide sequence ID" value="NZ_CP015600.1"/>
</dbReference>
<organism evidence="2 3">
    <name type="scientific">Pseudomonas antarctica</name>
    <dbReference type="NCBI Taxonomy" id="219572"/>
    <lineage>
        <taxon>Bacteria</taxon>
        <taxon>Pseudomonadati</taxon>
        <taxon>Pseudomonadota</taxon>
        <taxon>Gammaproteobacteria</taxon>
        <taxon>Pseudomonadales</taxon>
        <taxon>Pseudomonadaceae</taxon>
        <taxon>Pseudomonas</taxon>
    </lineage>
</organism>
<dbReference type="AlphaFoldDB" id="A0A172Z6N0"/>
<dbReference type="PATRIC" id="fig|219572.3.peg.4934"/>
<feature type="domain" description="DUF6036" evidence="1">
    <location>
        <begin position="41"/>
        <end position="178"/>
    </location>
</feature>
<evidence type="ECO:0000313" key="2">
    <source>
        <dbReference type="EMBL" id="ANF88145.1"/>
    </source>
</evidence>
<evidence type="ECO:0000313" key="3">
    <source>
        <dbReference type="Proteomes" id="UP000077829"/>
    </source>
</evidence>
<protein>
    <submittedName>
        <fullName evidence="2">Putative lipoprotein</fullName>
    </submittedName>
</protein>
<keyword evidence="2" id="KW-0449">Lipoprotein</keyword>
<dbReference type="InterPro" id="IPR045792">
    <property type="entry name" value="DUF6036"/>
</dbReference>
<gene>
    <name evidence="2" type="ORF">A7J50_4800</name>
</gene>